<evidence type="ECO:0000313" key="1">
    <source>
        <dbReference type="EMBL" id="XDQ84533.1"/>
    </source>
</evidence>
<sequence length="39" mass="4471">MNSKTFSVTIPLIPFPFDKNPSLSYLYVEWAFAVLASLY</sequence>
<organism evidence="1">
    <name type="scientific">Aeromonas phage vB_AdhaM_G2</name>
    <dbReference type="NCBI Taxonomy" id="3238786"/>
    <lineage>
        <taxon>Viruses</taxon>
        <taxon>Duplodnaviria</taxon>
        <taxon>Heunggongvirae</taxon>
        <taxon>Uroviricota</taxon>
        <taxon>Caudoviricetes</taxon>
    </lineage>
</organism>
<protein>
    <submittedName>
        <fullName evidence="1">Uncharacterized protein</fullName>
    </submittedName>
</protein>
<proteinExistence type="predicted"/>
<name>A0AB39TZQ4_9CAUD</name>
<reference evidence="1" key="1">
    <citation type="submission" date="2024-07" db="EMBL/GenBank/DDBJ databases">
        <title>Characterization of Aeromonas dhakensis bacteriophages.</title>
        <authorList>
            <person name="Ansari F."/>
            <person name="Tyagi A."/>
            <person name="Shashidhar R."/>
            <person name="Nagar V."/>
        </authorList>
    </citation>
    <scope>NUCLEOTIDE SEQUENCE</scope>
</reference>
<dbReference type="EMBL" id="PQ066597">
    <property type="protein sequence ID" value="XDQ84533.1"/>
    <property type="molecule type" value="Genomic_DNA"/>
</dbReference>
<gene>
    <name evidence="1" type="ORF">vBAdhaMG2_0189</name>
</gene>
<accession>A0AB39TZQ4</accession>